<comment type="caution">
    <text evidence="1">The sequence shown here is derived from an EMBL/GenBank/DDBJ whole genome shotgun (WGS) entry which is preliminary data.</text>
</comment>
<dbReference type="Proteomes" id="UP000772618">
    <property type="component" value="Unassembled WGS sequence"/>
</dbReference>
<protein>
    <submittedName>
        <fullName evidence="1">Uncharacterized protein</fullName>
    </submittedName>
</protein>
<organism evidence="1 2">
    <name type="scientific">Chryseosolibacter indicus</name>
    <dbReference type="NCBI Taxonomy" id="2782351"/>
    <lineage>
        <taxon>Bacteria</taxon>
        <taxon>Pseudomonadati</taxon>
        <taxon>Bacteroidota</taxon>
        <taxon>Cytophagia</taxon>
        <taxon>Cytophagales</taxon>
        <taxon>Chryseotaleaceae</taxon>
        <taxon>Chryseosolibacter</taxon>
    </lineage>
</organism>
<dbReference type="RefSeq" id="WP_254156426.1">
    <property type="nucleotide sequence ID" value="NZ_JAHESD010000075.1"/>
</dbReference>
<keyword evidence="2" id="KW-1185">Reference proteome</keyword>
<gene>
    <name evidence="1" type="ORF">KK060_21855</name>
</gene>
<dbReference type="EMBL" id="JAHESD010000075">
    <property type="protein sequence ID" value="MBT1705951.1"/>
    <property type="molecule type" value="Genomic_DNA"/>
</dbReference>
<sequence>MSDFGATLTLIKHNNREVTTEDRQLVNQELENFKAGNEFNNALGENFIYETLLIANDNTMLWIRLSEYWYGDRDNEENFEFAKENDLPQAEEIAIRLSRSLGKIFIIEAKFENW</sequence>
<evidence type="ECO:0000313" key="1">
    <source>
        <dbReference type="EMBL" id="MBT1705951.1"/>
    </source>
</evidence>
<evidence type="ECO:0000313" key="2">
    <source>
        <dbReference type="Proteomes" id="UP000772618"/>
    </source>
</evidence>
<reference evidence="1 2" key="1">
    <citation type="submission" date="2021-05" db="EMBL/GenBank/DDBJ databases">
        <title>A Polyphasic approach of four new species of the genus Ohtaekwangia: Ohtaekwangia histidinii sp. nov., Ohtaekwangia cretensis sp. nov., Ohtaekwangia indiensis sp. nov., Ohtaekwangia reichenbachii sp. nov. from diverse environment.</title>
        <authorList>
            <person name="Octaviana S."/>
        </authorList>
    </citation>
    <scope>NUCLEOTIDE SEQUENCE [LARGE SCALE GENOMIC DNA]</scope>
    <source>
        <strain evidence="1 2">PWU20</strain>
    </source>
</reference>
<proteinExistence type="predicted"/>
<name>A0ABS5VXA0_9BACT</name>
<accession>A0ABS5VXA0</accession>